<keyword evidence="1" id="KW-1133">Transmembrane helix</keyword>
<dbReference type="AlphaFoldDB" id="A0A016UEB9"/>
<evidence type="ECO:0000256" key="1">
    <source>
        <dbReference type="SAM" id="Phobius"/>
    </source>
</evidence>
<organism evidence="3 4">
    <name type="scientific">Ancylostoma ceylanicum</name>
    <dbReference type="NCBI Taxonomy" id="53326"/>
    <lineage>
        <taxon>Eukaryota</taxon>
        <taxon>Metazoa</taxon>
        <taxon>Ecdysozoa</taxon>
        <taxon>Nematoda</taxon>
        <taxon>Chromadorea</taxon>
        <taxon>Rhabditida</taxon>
        <taxon>Rhabditina</taxon>
        <taxon>Rhabditomorpha</taxon>
        <taxon>Strongyloidea</taxon>
        <taxon>Ancylostomatidae</taxon>
        <taxon>Ancylostomatinae</taxon>
        <taxon>Ancylostoma</taxon>
    </lineage>
</organism>
<dbReference type="OrthoDB" id="10531291at2759"/>
<protein>
    <submittedName>
        <fullName evidence="3">Uncharacterized protein</fullName>
    </submittedName>
</protein>
<keyword evidence="1" id="KW-0812">Transmembrane</keyword>
<sequence length="129" mass="14511">MYQILRLMFIVLLAMALVLYADTHAPTAIIIRAHQFVAPRYVAVGIPSPLVYPTYAAVWPRVISPTYTGVIFQRQEVADFLGIPAVYWVALSLVVVAIIVGGLLFLILFIVRRQQKRSIKRAQQTRSNS</sequence>
<evidence type="ECO:0000256" key="2">
    <source>
        <dbReference type="SAM" id="SignalP"/>
    </source>
</evidence>
<dbReference type="Proteomes" id="UP000024635">
    <property type="component" value="Unassembled WGS sequence"/>
</dbReference>
<keyword evidence="4" id="KW-1185">Reference proteome</keyword>
<gene>
    <name evidence="3" type="primary">Acey_s0044.g1033</name>
    <name evidence="3" type="ORF">Y032_0044g1033</name>
</gene>
<feature type="signal peptide" evidence="2">
    <location>
        <begin position="1"/>
        <end position="23"/>
    </location>
</feature>
<evidence type="ECO:0000313" key="4">
    <source>
        <dbReference type="Proteomes" id="UP000024635"/>
    </source>
</evidence>
<comment type="caution">
    <text evidence="3">The sequence shown here is derived from an EMBL/GenBank/DDBJ whole genome shotgun (WGS) entry which is preliminary data.</text>
</comment>
<reference evidence="4" key="1">
    <citation type="journal article" date="2015" name="Nat. Genet.">
        <title>The genome and transcriptome of the zoonotic hookworm Ancylostoma ceylanicum identify infection-specific gene families.</title>
        <authorList>
            <person name="Schwarz E.M."/>
            <person name="Hu Y."/>
            <person name="Antoshechkin I."/>
            <person name="Miller M.M."/>
            <person name="Sternberg P.W."/>
            <person name="Aroian R.V."/>
        </authorList>
    </citation>
    <scope>NUCLEOTIDE SEQUENCE</scope>
    <source>
        <strain evidence="4">HY135</strain>
    </source>
</reference>
<keyword evidence="2" id="KW-0732">Signal</keyword>
<keyword evidence="1" id="KW-0472">Membrane</keyword>
<feature type="chain" id="PRO_5005403894" evidence="2">
    <location>
        <begin position="24"/>
        <end position="129"/>
    </location>
</feature>
<accession>A0A016UEB9</accession>
<dbReference type="EMBL" id="JARK01001380">
    <property type="protein sequence ID" value="EYC13202.1"/>
    <property type="molecule type" value="Genomic_DNA"/>
</dbReference>
<evidence type="ECO:0000313" key="3">
    <source>
        <dbReference type="EMBL" id="EYC13202.1"/>
    </source>
</evidence>
<name>A0A016UEB9_9BILA</name>
<feature type="transmembrane region" description="Helical" evidence="1">
    <location>
        <begin position="85"/>
        <end position="111"/>
    </location>
</feature>
<proteinExistence type="predicted"/>